<dbReference type="Proteomes" id="UP000193467">
    <property type="component" value="Unassembled WGS sequence"/>
</dbReference>
<gene>
    <name evidence="2" type="ORF">BCR35DRAFT_333315</name>
</gene>
<keyword evidence="1" id="KW-1133">Transmembrane helix</keyword>
<dbReference type="EMBL" id="MCGR01000040">
    <property type="protein sequence ID" value="ORY74775.1"/>
    <property type="molecule type" value="Genomic_DNA"/>
</dbReference>
<reference evidence="2 3" key="1">
    <citation type="submission" date="2016-07" db="EMBL/GenBank/DDBJ databases">
        <title>Pervasive Adenine N6-methylation of Active Genes in Fungi.</title>
        <authorList>
            <consortium name="DOE Joint Genome Institute"/>
            <person name="Mondo S.J."/>
            <person name="Dannebaum R.O."/>
            <person name="Kuo R.C."/>
            <person name="Labutti K."/>
            <person name="Haridas S."/>
            <person name="Kuo A."/>
            <person name="Salamov A."/>
            <person name="Ahrendt S.R."/>
            <person name="Lipzen A."/>
            <person name="Sullivan W."/>
            <person name="Andreopoulos W.B."/>
            <person name="Clum A."/>
            <person name="Lindquist E."/>
            <person name="Daum C."/>
            <person name="Ramamoorthy G.K."/>
            <person name="Gryganskyi A."/>
            <person name="Culley D."/>
            <person name="Magnuson J.K."/>
            <person name="James T.Y."/>
            <person name="O'Malley M.A."/>
            <person name="Stajich J.E."/>
            <person name="Spatafora J.W."/>
            <person name="Visel A."/>
            <person name="Grigoriev I.V."/>
        </authorList>
    </citation>
    <scope>NUCLEOTIDE SEQUENCE [LARGE SCALE GENOMIC DNA]</scope>
    <source>
        <strain evidence="2 3">62-1032</strain>
    </source>
</reference>
<keyword evidence="1" id="KW-0472">Membrane</keyword>
<feature type="transmembrane region" description="Helical" evidence="1">
    <location>
        <begin position="86"/>
        <end position="103"/>
    </location>
</feature>
<organism evidence="2 3">
    <name type="scientific">Leucosporidium creatinivorum</name>
    <dbReference type="NCBI Taxonomy" id="106004"/>
    <lineage>
        <taxon>Eukaryota</taxon>
        <taxon>Fungi</taxon>
        <taxon>Dikarya</taxon>
        <taxon>Basidiomycota</taxon>
        <taxon>Pucciniomycotina</taxon>
        <taxon>Microbotryomycetes</taxon>
        <taxon>Leucosporidiales</taxon>
        <taxon>Leucosporidium</taxon>
    </lineage>
</organism>
<evidence type="ECO:0000313" key="2">
    <source>
        <dbReference type="EMBL" id="ORY74775.1"/>
    </source>
</evidence>
<comment type="caution">
    <text evidence="2">The sequence shown here is derived from an EMBL/GenBank/DDBJ whole genome shotgun (WGS) entry which is preliminary data.</text>
</comment>
<sequence length="104" mass="11742">MSTLDRNAEVEPGSTFPSRCLAAPHSIIKARDVYFNERSSPFASKDNVRGDGVLLRPSPPNQSHTLKLRQFAYTFSASGRRSVTKIIVVYIFIEFILIEFFFIG</sequence>
<evidence type="ECO:0000313" key="3">
    <source>
        <dbReference type="Proteomes" id="UP000193467"/>
    </source>
</evidence>
<dbReference type="InParanoid" id="A0A1Y2EVB0"/>
<name>A0A1Y2EVB0_9BASI</name>
<proteinExistence type="predicted"/>
<keyword evidence="3" id="KW-1185">Reference proteome</keyword>
<evidence type="ECO:0000256" key="1">
    <source>
        <dbReference type="SAM" id="Phobius"/>
    </source>
</evidence>
<protein>
    <submittedName>
        <fullName evidence="2">Uncharacterized protein</fullName>
    </submittedName>
</protein>
<keyword evidence="1" id="KW-0812">Transmembrane</keyword>
<accession>A0A1Y2EVB0</accession>
<dbReference type="AlphaFoldDB" id="A0A1Y2EVB0"/>